<organism evidence="5 6">
    <name type="scientific">Okibacterium fritillariae</name>
    <dbReference type="NCBI Taxonomy" id="123320"/>
    <lineage>
        <taxon>Bacteria</taxon>
        <taxon>Bacillati</taxon>
        <taxon>Actinomycetota</taxon>
        <taxon>Actinomycetes</taxon>
        <taxon>Micrococcales</taxon>
        <taxon>Microbacteriaceae</taxon>
        <taxon>Okibacterium</taxon>
    </lineage>
</organism>
<dbReference type="EMBL" id="FUZP01000001">
    <property type="protein sequence ID" value="SKC46518.1"/>
    <property type="molecule type" value="Genomic_DNA"/>
</dbReference>
<dbReference type="InterPro" id="IPR017224">
    <property type="entry name" value="Opine_Oxase_asu/HCN_bsu"/>
</dbReference>
<evidence type="ECO:0000259" key="3">
    <source>
        <dbReference type="Pfam" id="PF04324"/>
    </source>
</evidence>
<dbReference type="PANTHER" id="PTHR42949:SF3">
    <property type="entry name" value="ANAEROBIC GLYCEROL-3-PHOSPHATE DEHYDROGENASE SUBUNIT B"/>
    <property type="match status" value="1"/>
</dbReference>
<dbReference type="CDD" id="cd19946">
    <property type="entry name" value="GlpA-like_Fer2_BFD-like"/>
    <property type="match status" value="1"/>
</dbReference>
<dbReference type="PANTHER" id="PTHR42949">
    <property type="entry name" value="ANAEROBIC GLYCEROL-3-PHOSPHATE DEHYDROGENASE SUBUNIT B"/>
    <property type="match status" value="1"/>
</dbReference>
<dbReference type="RefSeq" id="WP_079727309.1">
    <property type="nucleotide sequence ID" value="NZ_FUZP01000001.1"/>
</dbReference>
<keyword evidence="1" id="KW-0560">Oxidoreductase</keyword>
<dbReference type="PRINTS" id="PR00368">
    <property type="entry name" value="FADPNR"/>
</dbReference>
<evidence type="ECO:0000313" key="5">
    <source>
        <dbReference type="EMBL" id="SKC46518.1"/>
    </source>
</evidence>
<accession>A0A1T5J5J5</accession>
<gene>
    <name evidence="5" type="ORF">SAMN06309945_1231</name>
</gene>
<dbReference type="PRINTS" id="PR00411">
    <property type="entry name" value="PNDRDTASEI"/>
</dbReference>
<evidence type="ECO:0000256" key="1">
    <source>
        <dbReference type="ARBA" id="ARBA00023002"/>
    </source>
</evidence>
<protein>
    <submittedName>
        <fullName evidence="5">Pyruvate/2-oxoglutarate dehydrogenase complex, dihydrolipoamide dehydrogenase (E3) component</fullName>
    </submittedName>
</protein>
<dbReference type="AlphaFoldDB" id="A0A1T5J5J5"/>
<dbReference type="Gene3D" id="3.40.50.720">
    <property type="entry name" value="NAD(P)-binding Rossmann-like Domain"/>
    <property type="match status" value="1"/>
</dbReference>
<feature type="compositionally biased region" description="Basic and acidic residues" evidence="2">
    <location>
        <begin position="543"/>
        <end position="558"/>
    </location>
</feature>
<feature type="compositionally biased region" description="Basic and acidic residues" evidence="2">
    <location>
        <begin position="506"/>
        <end position="521"/>
    </location>
</feature>
<dbReference type="InterPro" id="IPR023753">
    <property type="entry name" value="FAD/NAD-binding_dom"/>
</dbReference>
<dbReference type="GO" id="GO:0016491">
    <property type="term" value="F:oxidoreductase activity"/>
    <property type="evidence" value="ECO:0007669"/>
    <property type="project" value="UniProtKB-KW"/>
</dbReference>
<feature type="region of interest" description="Disordered" evidence="2">
    <location>
        <begin position="494"/>
        <end position="523"/>
    </location>
</feature>
<evidence type="ECO:0000256" key="2">
    <source>
        <dbReference type="SAM" id="MobiDB-lite"/>
    </source>
</evidence>
<dbReference type="InterPro" id="IPR041854">
    <property type="entry name" value="BFD-like_2Fe2S-bd_dom_sf"/>
</dbReference>
<dbReference type="InterPro" id="IPR007419">
    <property type="entry name" value="BFD-like_2Fe2S-bd_dom"/>
</dbReference>
<dbReference type="Gene3D" id="1.10.10.1100">
    <property type="entry name" value="BFD-like [2Fe-2S]-binding domain"/>
    <property type="match status" value="1"/>
</dbReference>
<sequence length="558" mass="58349">MTDARHVLVVGGGPAGLAAAESALAAGARVTLLDSSDELGGQYWRHLPSARPAAHEERLHHGWQGFVRRRGVLAQHPDCTIVTEAQVWAIETGDAARDSAATLHAARDSAATLDASPGDAATRVVPRDGAAAENAAAENAAGAVSVTVHVLVGPPDGTDREPQTYRPDALVLATGAHDRTLPFPGWQLPGVYSAGAAQALAKGERVSIGDRVVIAGAGPFLLPVAKSLTQTGARVVGVFEASTPARLLRGWSSKPLELLGARGKAPELVDYALGHLRHRIPYRTGWAVVEAHGTDRVDSVTVQKVDASWAPIPGTRRRIAADAVAVSHGFTPRLELAIAAGCDITSDRFVRVDDLGRTSVPGVFAAGEITSIGGADAALAEGSVAGHVAAGGDPADVSLRADRRRRRTFTAFAARLERAHGIRSGWTGWLRDDTIACRCEEVSCGTIRSTVRRTAQTGVRSVKLTTRAGLGICQARICGRTVEELIRTAEHDAITPDASLSAPGDSGKDPIRPPVSTDRRPIVSPIRLGELAGLAASAQLPPDHLDLPDARPARSAED</sequence>
<evidence type="ECO:0000259" key="4">
    <source>
        <dbReference type="Pfam" id="PF07992"/>
    </source>
</evidence>
<dbReference type="InterPro" id="IPR051691">
    <property type="entry name" value="Metab_Enz_Cyan_OpOx_G3PDH"/>
</dbReference>
<dbReference type="Pfam" id="PF07992">
    <property type="entry name" value="Pyr_redox_2"/>
    <property type="match status" value="1"/>
</dbReference>
<dbReference type="Proteomes" id="UP000190857">
    <property type="component" value="Unassembled WGS sequence"/>
</dbReference>
<feature type="domain" description="BFD-like [2Fe-2S]-binding" evidence="3">
    <location>
        <begin position="437"/>
        <end position="487"/>
    </location>
</feature>
<dbReference type="Gene3D" id="3.50.50.60">
    <property type="entry name" value="FAD/NAD(P)-binding domain"/>
    <property type="match status" value="2"/>
</dbReference>
<reference evidence="5 6" key="1">
    <citation type="submission" date="2017-02" db="EMBL/GenBank/DDBJ databases">
        <authorList>
            <person name="Peterson S.W."/>
        </authorList>
    </citation>
    <scope>NUCLEOTIDE SEQUENCE [LARGE SCALE GENOMIC DNA]</scope>
    <source>
        <strain evidence="5 6">VKM Ac-2059</strain>
    </source>
</reference>
<keyword evidence="6" id="KW-1185">Reference proteome</keyword>
<dbReference type="STRING" id="123320.SAMN06309945_1231"/>
<evidence type="ECO:0000313" key="6">
    <source>
        <dbReference type="Proteomes" id="UP000190857"/>
    </source>
</evidence>
<dbReference type="PIRSF" id="PIRSF037495">
    <property type="entry name" value="Opine_OX_OoxA/HcnB"/>
    <property type="match status" value="1"/>
</dbReference>
<proteinExistence type="predicted"/>
<keyword evidence="5" id="KW-0670">Pyruvate</keyword>
<dbReference type="Pfam" id="PF04324">
    <property type="entry name" value="Fer2_BFD"/>
    <property type="match status" value="1"/>
</dbReference>
<feature type="region of interest" description="Disordered" evidence="2">
    <location>
        <begin position="537"/>
        <end position="558"/>
    </location>
</feature>
<name>A0A1T5J5J5_9MICO</name>
<feature type="domain" description="FAD/NAD(P)-binding" evidence="4">
    <location>
        <begin position="6"/>
        <end position="382"/>
    </location>
</feature>
<dbReference type="InterPro" id="IPR036188">
    <property type="entry name" value="FAD/NAD-bd_sf"/>
</dbReference>
<dbReference type="OrthoDB" id="9801699at2"/>
<dbReference type="SUPFAM" id="SSF51905">
    <property type="entry name" value="FAD/NAD(P)-binding domain"/>
    <property type="match status" value="1"/>
</dbReference>